<evidence type="ECO:0008006" key="3">
    <source>
        <dbReference type="Google" id="ProtNLM"/>
    </source>
</evidence>
<dbReference type="Proteomes" id="UP000011704">
    <property type="component" value="Unassembled WGS sequence"/>
</dbReference>
<dbReference type="EMBL" id="CAQJ01000036">
    <property type="protein sequence ID" value="CCQ90598.1"/>
    <property type="molecule type" value="Genomic_DNA"/>
</dbReference>
<organism evidence="1 2">
    <name type="scientific">Nitrospina gracilis (strain 3/211)</name>
    <dbReference type="NCBI Taxonomy" id="1266370"/>
    <lineage>
        <taxon>Bacteria</taxon>
        <taxon>Pseudomonadati</taxon>
        <taxon>Nitrospinota/Tectimicrobiota group</taxon>
        <taxon>Nitrospinota</taxon>
        <taxon>Nitrospinia</taxon>
        <taxon>Nitrospinales</taxon>
        <taxon>Nitrospinaceae</taxon>
        <taxon>Nitrospina</taxon>
    </lineage>
</organism>
<dbReference type="HOGENOM" id="CLU_2396645_0_0_0"/>
<protein>
    <recommendedName>
        <fullName evidence="3">Thiamine-binding protein domain-containing protein</fullName>
    </recommendedName>
</protein>
<comment type="caution">
    <text evidence="1">The sequence shown here is derived from an EMBL/GenBank/DDBJ whole genome shotgun (WGS) entry which is preliminary data.</text>
</comment>
<sequence length="93" mass="10659">MATFNVLIVAEFNGIAEEAEKEVFLRLEEACFERIPTLSRAWEIKLDAPDEAEAKNDAIEKFVNVCRTNPFELRMVVQSGTGLVIRRKKEFEP</sequence>
<dbReference type="RefSeq" id="WP_005008302.1">
    <property type="nucleotide sequence ID" value="NZ_HG422173.1"/>
</dbReference>
<dbReference type="AlphaFoldDB" id="M1ZBB5"/>
<keyword evidence="2" id="KW-1185">Reference proteome</keyword>
<evidence type="ECO:0000313" key="2">
    <source>
        <dbReference type="Proteomes" id="UP000011704"/>
    </source>
</evidence>
<reference evidence="1 2" key="1">
    <citation type="journal article" date="2013" name="Front. Microbiol.">
        <title>The genome of Nitrospina gracilis illuminates the metabolism and evolution of the major marine nitrite oxidizer.</title>
        <authorList>
            <person name="Luecker S."/>
            <person name="Nowka B."/>
            <person name="Rattei T."/>
            <person name="Spieck E."/>
            <person name="and Daims H."/>
        </authorList>
    </citation>
    <scope>NUCLEOTIDE SEQUENCE [LARGE SCALE GENOMIC DNA]</scope>
    <source>
        <strain evidence="1 2">3/211</strain>
    </source>
</reference>
<dbReference type="InParanoid" id="M1ZBB5"/>
<evidence type="ECO:0000313" key="1">
    <source>
        <dbReference type="EMBL" id="CCQ90598.1"/>
    </source>
</evidence>
<proteinExistence type="predicted"/>
<accession>M1ZBB5</accession>
<name>M1ZBB5_NITG3</name>
<gene>
    <name evidence="1" type="ORF">NITGR_320008</name>
</gene>